<evidence type="ECO:0000256" key="3">
    <source>
        <dbReference type="ARBA" id="ARBA00023163"/>
    </source>
</evidence>
<dbReference type="EMBL" id="NBXE01000008">
    <property type="protein sequence ID" value="RFA28612.1"/>
    <property type="molecule type" value="Genomic_DNA"/>
</dbReference>
<dbReference type="OrthoDB" id="9809462at2"/>
<keyword evidence="3" id="KW-0804">Transcription</keyword>
<evidence type="ECO:0000313" key="7">
    <source>
        <dbReference type="Proteomes" id="UP000257080"/>
    </source>
</evidence>
<feature type="domain" description="HTH asnC-type" evidence="5">
    <location>
        <begin position="21"/>
        <end position="82"/>
    </location>
</feature>
<reference evidence="6 7" key="1">
    <citation type="submission" date="2017-04" db="EMBL/GenBank/DDBJ databases">
        <title>Comparative genome analysis of Subtercola boreus.</title>
        <authorList>
            <person name="Cho Y.-J."/>
            <person name="Cho A."/>
            <person name="Kim O.-S."/>
            <person name="Lee J.-I."/>
        </authorList>
    </citation>
    <scope>NUCLEOTIDE SEQUENCE [LARGE SCALE GENOMIC DNA]</scope>
    <source>
        <strain evidence="6 7">P28004</strain>
    </source>
</reference>
<dbReference type="InterPro" id="IPR000485">
    <property type="entry name" value="AsnC-type_HTH_dom"/>
</dbReference>
<name>A0A3E0WCI9_9MICO</name>
<evidence type="ECO:0000256" key="4">
    <source>
        <dbReference type="SAM" id="MobiDB-lite"/>
    </source>
</evidence>
<dbReference type="PANTHER" id="PTHR30154">
    <property type="entry name" value="LEUCINE-RESPONSIVE REGULATORY PROTEIN"/>
    <property type="match status" value="1"/>
</dbReference>
<gene>
    <name evidence="6" type="ORF">B7R25_02465</name>
</gene>
<sequence>MVHVSSRKATTLPKPPAPVPLDATDRRILEALDDEPRAPALLLAQRLSLARGTVQSHLERLARGTALRAHSVRVEPQSLGRPLRAFVTAEVDQELFDQTITALTAIPEVIECSAIAGADDIICQVVARNADDLYEVGQAILRCRGIRRTSTSIVLRQLMPYRISQLLPE</sequence>
<evidence type="ECO:0000259" key="5">
    <source>
        <dbReference type="PROSITE" id="PS50956"/>
    </source>
</evidence>
<dbReference type="Gene3D" id="1.10.10.10">
    <property type="entry name" value="Winged helix-like DNA-binding domain superfamily/Winged helix DNA-binding domain"/>
    <property type="match status" value="1"/>
</dbReference>
<dbReference type="Proteomes" id="UP000257080">
    <property type="component" value="Unassembled WGS sequence"/>
</dbReference>
<dbReference type="Gene3D" id="3.30.70.920">
    <property type="match status" value="1"/>
</dbReference>
<organism evidence="6 7">
    <name type="scientific">Subtercola boreus</name>
    <dbReference type="NCBI Taxonomy" id="120213"/>
    <lineage>
        <taxon>Bacteria</taxon>
        <taxon>Bacillati</taxon>
        <taxon>Actinomycetota</taxon>
        <taxon>Actinomycetes</taxon>
        <taxon>Micrococcales</taxon>
        <taxon>Microbacteriaceae</taxon>
        <taxon>Subtercola</taxon>
    </lineage>
</organism>
<dbReference type="InterPro" id="IPR036388">
    <property type="entry name" value="WH-like_DNA-bd_sf"/>
</dbReference>
<keyword evidence="1" id="KW-0805">Transcription regulation</keyword>
<dbReference type="SUPFAM" id="SSF54909">
    <property type="entry name" value="Dimeric alpha+beta barrel"/>
    <property type="match status" value="1"/>
</dbReference>
<evidence type="ECO:0000313" key="6">
    <source>
        <dbReference type="EMBL" id="RFA28612.1"/>
    </source>
</evidence>
<protein>
    <recommendedName>
        <fullName evidence="5">HTH asnC-type domain-containing protein</fullName>
    </recommendedName>
</protein>
<dbReference type="SMART" id="SM00344">
    <property type="entry name" value="HTH_ASNC"/>
    <property type="match status" value="1"/>
</dbReference>
<feature type="region of interest" description="Disordered" evidence="4">
    <location>
        <begin position="1"/>
        <end position="21"/>
    </location>
</feature>
<evidence type="ECO:0000256" key="2">
    <source>
        <dbReference type="ARBA" id="ARBA00023125"/>
    </source>
</evidence>
<dbReference type="InterPro" id="IPR011008">
    <property type="entry name" value="Dimeric_a/b-barrel"/>
</dbReference>
<dbReference type="InterPro" id="IPR019887">
    <property type="entry name" value="Tscrpt_reg_AsnC/Lrp_C"/>
</dbReference>
<dbReference type="PANTHER" id="PTHR30154:SF34">
    <property type="entry name" value="TRANSCRIPTIONAL REGULATOR AZLB"/>
    <property type="match status" value="1"/>
</dbReference>
<comment type="caution">
    <text evidence="6">The sequence shown here is derived from an EMBL/GenBank/DDBJ whole genome shotgun (WGS) entry which is preliminary data.</text>
</comment>
<dbReference type="GO" id="GO:0005829">
    <property type="term" value="C:cytosol"/>
    <property type="evidence" value="ECO:0007669"/>
    <property type="project" value="TreeGrafter"/>
</dbReference>
<dbReference type="GO" id="GO:0043200">
    <property type="term" value="P:response to amino acid"/>
    <property type="evidence" value="ECO:0007669"/>
    <property type="project" value="TreeGrafter"/>
</dbReference>
<dbReference type="Pfam" id="PF01037">
    <property type="entry name" value="AsnC_trans_reg"/>
    <property type="match status" value="1"/>
</dbReference>
<dbReference type="SUPFAM" id="SSF46785">
    <property type="entry name" value="Winged helix' DNA-binding domain"/>
    <property type="match status" value="1"/>
</dbReference>
<accession>A0A3E0WCI9</accession>
<dbReference type="AlphaFoldDB" id="A0A3E0WCI9"/>
<proteinExistence type="predicted"/>
<dbReference type="InterPro" id="IPR036390">
    <property type="entry name" value="WH_DNA-bd_sf"/>
</dbReference>
<evidence type="ECO:0000256" key="1">
    <source>
        <dbReference type="ARBA" id="ARBA00023015"/>
    </source>
</evidence>
<keyword evidence="2" id="KW-0238">DNA-binding</keyword>
<dbReference type="InterPro" id="IPR019888">
    <property type="entry name" value="Tscrpt_reg_AsnC-like"/>
</dbReference>
<dbReference type="GO" id="GO:0043565">
    <property type="term" value="F:sequence-specific DNA binding"/>
    <property type="evidence" value="ECO:0007669"/>
    <property type="project" value="InterPro"/>
</dbReference>
<dbReference type="Pfam" id="PF13412">
    <property type="entry name" value="HTH_24"/>
    <property type="match status" value="1"/>
</dbReference>
<dbReference type="PROSITE" id="PS50956">
    <property type="entry name" value="HTH_ASNC_2"/>
    <property type="match status" value="1"/>
</dbReference>